<gene>
    <name evidence="1" type="ORF">JOH49_006829</name>
</gene>
<accession>A0A8I1YBY7</accession>
<evidence type="ECO:0000313" key="1">
    <source>
        <dbReference type="EMBL" id="MBP1297076.1"/>
    </source>
</evidence>
<organism evidence="1 2">
    <name type="scientific">Bradyrhizobium elkanii</name>
    <dbReference type="NCBI Taxonomy" id="29448"/>
    <lineage>
        <taxon>Bacteria</taxon>
        <taxon>Pseudomonadati</taxon>
        <taxon>Pseudomonadota</taxon>
        <taxon>Alphaproteobacteria</taxon>
        <taxon>Hyphomicrobiales</taxon>
        <taxon>Nitrobacteraceae</taxon>
        <taxon>Bradyrhizobium</taxon>
    </lineage>
</organism>
<protein>
    <submittedName>
        <fullName evidence="1">Uncharacterized protein</fullName>
    </submittedName>
</protein>
<sequence length="72" mass="8495">MALPFSAKVIREVEKRAGKPACLSRYMRAQNHHRQRDLSLEAKKKRCKINSLQVEKSGFAFPRNEIEQRKRK</sequence>
<dbReference type="AlphaFoldDB" id="A0A8I1YBY7"/>
<evidence type="ECO:0000313" key="2">
    <source>
        <dbReference type="Proteomes" id="UP000673383"/>
    </source>
</evidence>
<proteinExistence type="predicted"/>
<dbReference type="EMBL" id="JAFICZ010000001">
    <property type="protein sequence ID" value="MBP1297076.1"/>
    <property type="molecule type" value="Genomic_DNA"/>
</dbReference>
<dbReference type="Proteomes" id="UP000673383">
    <property type="component" value="Unassembled WGS sequence"/>
</dbReference>
<name>A0A8I1YBY7_BRAEL</name>
<reference evidence="1" key="1">
    <citation type="submission" date="2021-02" db="EMBL/GenBank/DDBJ databases">
        <title>Genomic Encyclopedia of Type Strains, Phase IV (KMG-V): Genome sequencing to study the core and pangenomes of soil and plant-associated prokaryotes.</title>
        <authorList>
            <person name="Whitman W."/>
        </authorList>
    </citation>
    <scope>NUCLEOTIDE SEQUENCE</scope>
    <source>
        <strain evidence="1">USDA 406</strain>
    </source>
</reference>
<comment type="caution">
    <text evidence="1">The sequence shown here is derived from an EMBL/GenBank/DDBJ whole genome shotgun (WGS) entry which is preliminary data.</text>
</comment>